<dbReference type="AlphaFoldDB" id="A0AAW2RED9"/>
<feature type="region of interest" description="Disordered" evidence="1">
    <location>
        <begin position="1"/>
        <end position="41"/>
    </location>
</feature>
<gene>
    <name evidence="2" type="ORF">Sradi_3160000</name>
</gene>
<reference evidence="2" key="1">
    <citation type="submission" date="2020-06" db="EMBL/GenBank/DDBJ databases">
        <authorList>
            <person name="Li T."/>
            <person name="Hu X."/>
            <person name="Zhang T."/>
            <person name="Song X."/>
            <person name="Zhang H."/>
            <person name="Dai N."/>
            <person name="Sheng W."/>
            <person name="Hou X."/>
            <person name="Wei L."/>
        </authorList>
    </citation>
    <scope>NUCLEOTIDE SEQUENCE</scope>
    <source>
        <strain evidence="2">G02</strain>
        <tissue evidence="2">Leaf</tissue>
    </source>
</reference>
<accession>A0AAW2RED9</accession>
<feature type="compositionally biased region" description="Pro residues" evidence="1">
    <location>
        <begin position="18"/>
        <end position="27"/>
    </location>
</feature>
<name>A0AAW2RED9_SESRA</name>
<feature type="compositionally biased region" description="Polar residues" evidence="1">
    <location>
        <begin position="30"/>
        <end position="41"/>
    </location>
</feature>
<dbReference type="EMBL" id="JACGWJ010000013">
    <property type="protein sequence ID" value="KAL0378545.1"/>
    <property type="molecule type" value="Genomic_DNA"/>
</dbReference>
<protein>
    <submittedName>
        <fullName evidence="2">Uncharacterized protein</fullName>
    </submittedName>
</protein>
<dbReference type="PANTHER" id="PTHR31286:SF99">
    <property type="entry name" value="DUF4283 DOMAIN-CONTAINING PROTEIN"/>
    <property type="match status" value="1"/>
</dbReference>
<sequence length="189" mass="21482">MNSSISPSPVLNSATGIFPPPPKPPDAFPSLNQPATTPIANPTMISSPYKEKLLNTPSHFYFPTWLQSCHNSQDAHPRTLEEGTANLPSISFFMDELNKYHHHWRRTLIVKTYGLKYYVADLVPRFPNLPIEYYDKDPLFQMGQKLGRPIKIDEHTYKQSKGRFARLCIEVDTANPLSTAILIDNLDNL</sequence>
<evidence type="ECO:0000313" key="2">
    <source>
        <dbReference type="EMBL" id="KAL0378545.1"/>
    </source>
</evidence>
<evidence type="ECO:0000256" key="1">
    <source>
        <dbReference type="SAM" id="MobiDB-lite"/>
    </source>
</evidence>
<feature type="compositionally biased region" description="Polar residues" evidence="1">
    <location>
        <begin position="1"/>
        <end position="15"/>
    </location>
</feature>
<dbReference type="InterPro" id="IPR040256">
    <property type="entry name" value="At4g02000-like"/>
</dbReference>
<comment type="caution">
    <text evidence="2">The sequence shown here is derived from an EMBL/GenBank/DDBJ whole genome shotgun (WGS) entry which is preliminary data.</text>
</comment>
<dbReference type="PANTHER" id="PTHR31286">
    <property type="entry name" value="GLYCINE-RICH CELL WALL STRUCTURAL PROTEIN 1.8-LIKE"/>
    <property type="match status" value="1"/>
</dbReference>
<proteinExistence type="predicted"/>
<reference evidence="2" key="2">
    <citation type="journal article" date="2024" name="Plant">
        <title>Genomic evolution and insights into agronomic trait innovations of Sesamum species.</title>
        <authorList>
            <person name="Miao H."/>
            <person name="Wang L."/>
            <person name="Qu L."/>
            <person name="Liu H."/>
            <person name="Sun Y."/>
            <person name="Le M."/>
            <person name="Wang Q."/>
            <person name="Wei S."/>
            <person name="Zheng Y."/>
            <person name="Lin W."/>
            <person name="Duan Y."/>
            <person name="Cao H."/>
            <person name="Xiong S."/>
            <person name="Wang X."/>
            <person name="Wei L."/>
            <person name="Li C."/>
            <person name="Ma Q."/>
            <person name="Ju M."/>
            <person name="Zhao R."/>
            <person name="Li G."/>
            <person name="Mu C."/>
            <person name="Tian Q."/>
            <person name="Mei H."/>
            <person name="Zhang T."/>
            <person name="Gao T."/>
            <person name="Zhang H."/>
        </authorList>
    </citation>
    <scope>NUCLEOTIDE SEQUENCE</scope>
    <source>
        <strain evidence="2">G02</strain>
    </source>
</reference>
<organism evidence="2">
    <name type="scientific">Sesamum radiatum</name>
    <name type="common">Black benniseed</name>
    <dbReference type="NCBI Taxonomy" id="300843"/>
    <lineage>
        <taxon>Eukaryota</taxon>
        <taxon>Viridiplantae</taxon>
        <taxon>Streptophyta</taxon>
        <taxon>Embryophyta</taxon>
        <taxon>Tracheophyta</taxon>
        <taxon>Spermatophyta</taxon>
        <taxon>Magnoliopsida</taxon>
        <taxon>eudicotyledons</taxon>
        <taxon>Gunneridae</taxon>
        <taxon>Pentapetalae</taxon>
        <taxon>asterids</taxon>
        <taxon>lamiids</taxon>
        <taxon>Lamiales</taxon>
        <taxon>Pedaliaceae</taxon>
        <taxon>Sesamum</taxon>
    </lineage>
</organism>